<name>A0AB35U0Q6_9FIRM</name>
<dbReference type="PROSITE" id="PS50106">
    <property type="entry name" value="PDZ"/>
    <property type="match status" value="1"/>
</dbReference>
<evidence type="ECO:0000313" key="7">
    <source>
        <dbReference type="EMBL" id="MDX8418653.1"/>
    </source>
</evidence>
<dbReference type="EMBL" id="JALBUR010000001">
    <property type="protein sequence ID" value="MDX8418653.1"/>
    <property type="molecule type" value="Genomic_DNA"/>
</dbReference>
<protein>
    <submittedName>
        <fullName evidence="7">Trypsin-like peptidase domain-containing protein</fullName>
    </submittedName>
</protein>
<keyword evidence="8" id="KW-1185">Reference proteome</keyword>
<dbReference type="GO" id="GO:0006508">
    <property type="term" value="P:proteolysis"/>
    <property type="evidence" value="ECO:0007669"/>
    <property type="project" value="UniProtKB-KW"/>
</dbReference>
<keyword evidence="5" id="KW-0812">Transmembrane</keyword>
<comment type="caution">
    <text evidence="7">The sequence shown here is derived from an EMBL/GenBank/DDBJ whole genome shotgun (WGS) entry which is preliminary data.</text>
</comment>
<dbReference type="InterPro" id="IPR001940">
    <property type="entry name" value="Peptidase_S1C"/>
</dbReference>
<dbReference type="Gene3D" id="2.30.42.10">
    <property type="match status" value="1"/>
</dbReference>
<dbReference type="Pfam" id="PF13180">
    <property type="entry name" value="PDZ_2"/>
    <property type="match status" value="1"/>
</dbReference>
<dbReference type="InterPro" id="IPR043504">
    <property type="entry name" value="Peptidase_S1_PA_chymotrypsin"/>
</dbReference>
<dbReference type="PANTHER" id="PTHR43343:SF3">
    <property type="entry name" value="PROTEASE DO-LIKE 8, CHLOROPLASTIC"/>
    <property type="match status" value="1"/>
</dbReference>
<feature type="transmembrane region" description="Helical" evidence="5">
    <location>
        <begin position="43"/>
        <end position="65"/>
    </location>
</feature>
<feature type="domain" description="PDZ" evidence="6">
    <location>
        <begin position="301"/>
        <end position="393"/>
    </location>
</feature>
<dbReference type="Proteomes" id="UP001286174">
    <property type="component" value="Unassembled WGS sequence"/>
</dbReference>
<keyword evidence="3" id="KW-0378">Hydrolase</keyword>
<dbReference type="GO" id="GO:0004252">
    <property type="term" value="F:serine-type endopeptidase activity"/>
    <property type="evidence" value="ECO:0007669"/>
    <property type="project" value="InterPro"/>
</dbReference>
<dbReference type="Gene3D" id="2.40.10.10">
    <property type="entry name" value="Trypsin-like serine proteases"/>
    <property type="match status" value="2"/>
</dbReference>
<dbReference type="InterPro" id="IPR036034">
    <property type="entry name" value="PDZ_sf"/>
</dbReference>
<dbReference type="PANTHER" id="PTHR43343">
    <property type="entry name" value="PEPTIDASE S12"/>
    <property type="match status" value="1"/>
</dbReference>
<evidence type="ECO:0000259" key="6">
    <source>
        <dbReference type="PROSITE" id="PS50106"/>
    </source>
</evidence>
<dbReference type="InterPro" id="IPR051201">
    <property type="entry name" value="Chloro_Bact_Ser_Proteases"/>
</dbReference>
<dbReference type="InterPro" id="IPR009003">
    <property type="entry name" value="Peptidase_S1_PA"/>
</dbReference>
<proteinExistence type="inferred from homology"/>
<evidence type="ECO:0000256" key="1">
    <source>
        <dbReference type="ARBA" id="ARBA00010541"/>
    </source>
</evidence>
<dbReference type="SMART" id="SM00228">
    <property type="entry name" value="PDZ"/>
    <property type="match status" value="1"/>
</dbReference>
<keyword evidence="2" id="KW-0645">Protease</keyword>
<dbReference type="PRINTS" id="PR00834">
    <property type="entry name" value="PROTEASES2C"/>
</dbReference>
<feature type="region of interest" description="Disordered" evidence="4">
    <location>
        <begin position="1"/>
        <end position="40"/>
    </location>
</feature>
<reference evidence="7 8" key="1">
    <citation type="submission" date="2022-03" db="EMBL/GenBank/DDBJ databases">
        <title>Novel taxa within the pig intestine.</title>
        <authorList>
            <person name="Wylensek D."/>
            <person name="Bishof K."/>
            <person name="Afrizal A."/>
            <person name="Clavel T."/>
        </authorList>
    </citation>
    <scope>NUCLEOTIDE SEQUENCE [LARGE SCALE GENOMIC DNA]</scope>
    <source>
        <strain evidence="7 8">CLA-KB-P133</strain>
    </source>
</reference>
<keyword evidence="5" id="KW-1133">Transmembrane helix</keyword>
<sequence>MSEMNENENTNSTVDAEFTERPAGAEPETPRHDKKHTRKSHPVLTIALSAVVGLGTGFAGGYAAVKSNSSNGTTVVYKAAQSTAATTQTSASTSSSSDLTTTEIAAKASPSVVEIQVKGTATSYGIFGGTYETEAAGSGVIISSDGYIVTNNHVVADGNEYTVVTSDGTSYTASLVGTDEKSDIAVLKIEATGLSAATIGDSDTIQVGDKAVVIGNPLGTLGGTVTDGIISATNREMVINNESMNLIQTNAAINSGNSGGGLFDGQGNLIGIVNAKDSGTTSSGTVIEGLGFAIPINDAMNVAQQLMENGKVTDRATLGVYVKELSQDTGNYKAGLYVSDVVSGGPAEQAGIKAYDRIVSVDGTEISSYSDLSAILNKKRVGDTVEVVIERDGSQKTVTVTLGASGD</sequence>
<organism evidence="7 8">
    <name type="scientific">Grylomicrobium aquisgranensis</name>
    <dbReference type="NCBI Taxonomy" id="2926318"/>
    <lineage>
        <taxon>Bacteria</taxon>
        <taxon>Bacillati</taxon>
        <taxon>Bacillota</taxon>
        <taxon>Erysipelotrichia</taxon>
        <taxon>Erysipelotrichales</taxon>
        <taxon>Erysipelotrichaceae</taxon>
        <taxon>Grylomicrobium</taxon>
    </lineage>
</organism>
<evidence type="ECO:0000256" key="2">
    <source>
        <dbReference type="ARBA" id="ARBA00022670"/>
    </source>
</evidence>
<evidence type="ECO:0000256" key="5">
    <source>
        <dbReference type="SAM" id="Phobius"/>
    </source>
</evidence>
<evidence type="ECO:0000256" key="3">
    <source>
        <dbReference type="ARBA" id="ARBA00022801"/>
    </source>
</evidence>
<evidence type="ECO:0000256" key="4">
    <source>
        <dbReference type="SAM" id="MobiDB-lite"/>
    </source>
</evidence>
<feature type="compositionally biased region" description="Low complexity" evidence="4">
    <location>
        <begin position="1"/>
        <end position="13"/>
    </location>
</feature>
<evidence type="ECO:0000313" key="8">
    <source>
        <dbReference type="Proteomes" id="UP001286174"/>
    </source>
</evidence>
<dbReference type="InterPro" id="IPR001478">
    <property type="entry name" value="PDZ"/>
</dbReference>
<dbReference type="SUPFAM" id="SSF50494">
    <property type="entry name" value="Trypsin-like serine proteases"/>
    <property type="match status" value="1"/>
</dbReference>
<keyword evidence="5" id="KW-0472">Membrane</keyword>
<dbReference type="RefSeq" id="WP_370595325.1">
    <property type="nucleotide sequence ID" value="NZ_JALBUR010000001.1"/>
</dbReference>
<dbReference type="AlphaFoldDB" id="A0AB35U0Q6"/>
<gene>
    <name evidence="7" type="ORF">MOZ60_00935</name>
</gene>
<dbReference type="SUPFAM" id="SSF50156">
    <property type="entry name" value="PDZ domain-like"/>
    <property type="match status" value="1"/>
</dbReference>
<comment type="similarity">
    <text evidence="1">Belongs to the peptidase S1C family.</text>
</comment>
<accession>A0AB35U0Q6</accession>
<dbReference type="Pfam" id="PF13365">
    <property type="entry name" value="Trypsin_2"/>
    <property type="match status" value="1"/>
</dbReference>